<feature type="domain" description="FAD/NAD(P)-binding" evidence="3">
    <location>
        <begin position="11"/>
        <end position="290"/>
    </location>
</feature>
<evidence type="ECO:0000259" key="3">
    <source>
        <dbReference type="Pfam" id="PF07992"/>
    </source>
</evidence>
<dbReference type="EMBL" id="SNZV01000001">
    <property type="protein sequence ID" value="TDS17403.1"/>
    <property type="molecule type" value="Genomic_DNA"/>
</dbReference>
<proteinExistence type="predicted"/>
<dbReference type="AlphaFoldDB" id="A0A4R7D836"/>
<dbReference type="InterPro" id="IPR023753">
    <property type="entry name" value="FAD/NAD-binding_dom"/>
</dbReference>
<gene>
    <name evidence="4" type="ORF">B0I21_101268</name>
</gene>
<evidence type="ECO:0000313" key="4">
    <source>
        <dbReference type="EMBL" id="TDS17403.1"/>
    </source>
</evidence>
<reference evidence="4 5" key="1">
    <citation type="submission" date="2019-03" db="EMBL/GenBank/DDBJ databases">
        <title>Genomic Encyclopedia of Type Strains, Phase III (KMG-III): the genomes of soil and plant-associated and newly described type strains.</title>
        <authorList>
            <person name="Whitman W."/>
        </authorList>
    </citation>
    <scope>NUCLEOTIDE SEQUENCE [LARGE SCALE GENOMIC DNA]</scope>
    <source>
        <strain evidence="4 5">CGMCC 1.12801</strain>
    </source>
</reference>
<sequence length="306" mass="33201">MPHMEHKDIVDVIIIGGSYAGLSAAMALGRSLRSVIIIDDGAPCNRQTPHSHNFLTQDGQTPSEISALGKKQVLAYPSISWLTDRAIAAKRSVDALFTVKTKSGKSIQAKKIILATGIHDKLPDIEGFSACWGITAIHCPYCHGYEFRDEPTAILAQGERAMHLASLVRNLTPQLTIITGEKADFDAAQLAKLKKNNVSLVEQELTSISHQNGKIETLTFKNGDQLAVKALYAAVPFSQSSDLHQQLGCDENDLGYIKIDNFQKTNVPGVYACGDNSAMMRSVANAIYSGNLTGAMVNKELVDEQF</sequence>
<organism evidence="4 5">
    <name type="scientific">Sphingobacterium paludis</name>
    <dbReference type="NCBI Taxonomy" id="1476465"/>
    <lineage>
        <taxon>Bacteria</taxon>
        <taxon>Pseudomonadati</taxon>
        <taxon>Bacteroidota</taxon>
        <taxon>Sphingobacteriia</taxon>
        <taxon>Sphingobacteriales</taxon>
        <taxon>Sphingobacteriaceae</taxon>
        <taxon>Sphingobacterium</taxon>
    </lineage>
</organism>
<dbReference type="PRINTS" id="PR00469">
    <property type="entry name" value="PNDRDTASEII"/>
</dbReference>
<dbReference type="Proteomes" id="UP000294752">
    <property type="component" value="Unassembled WGS sequence"/>
</dbReference>
<keyword evidence="5" id="KW-1185">Reference proteome</keyword>
<dbReference type="PANTHER" id="PTHR48105">
    <property type="entry name" value="THIOREDOXIN REDUCTASE 1-RELATED-RELATED"/>
    <property type="match status" value="1"/>
</dbReference>
<evidence type="ECO:0000313" key="5">
    <source>
        <dbReference type="Proteomes" id="UP000294752"/>
    </source>
</evidence>
<comment type="caution">
    <text evidence="4">The sequence shown here is derived from an EMBL/GenBank/DDBJ whole genome shotgun (WGS) entry which is preliminary data.</text>
</comment>
<dbReference type="Gene3D" id="3.50.50.60">
    <property type="entry name" value="FAD/NAD(P)-binding domain"/>
    <property type="match status" value="2"/>
</dbReference>
<keyword evidence="2" id="KW-0560">Oxidoreductase</keyword>
<accession>A0A4R7D836</accession>
<dbReference type="InterPro" id="IPR036188">
    <property type="entry name" value="FAD/NAD-bd_sf"/>
</dbReference>
<keyword evidence="1" id="KW-0285">Flavoprotein</keyword>
<dbReference type="InterPro" id="IPR050097">
    <property type="entry name" value="Ferredoxin-NADP_redctase_2"/>
</dbReference>
<dbReference type="Pfam" id="PF07992">
    <property type="entry name" value="Pyr_redox_2"/>
    <property type="match status" value="1"/>
</dbReference>
<dbReference type="GO" id="GO:0016491">
    <property type="term" value="F:oxidoreductase activity"/>
    <property type="evidence" value="ECO:0007669"/>
    <property type="project" value="UniProtKB-KW"/>
</dbReference>
<name>A0A4R7D836_9SPHI</name>
<evidence type="ECO:0000256" key="1">
    <source>
        <dbReference type="ARBA" id="ARBA00022630"/>
    </source>
</evidence>
<protein>
    <submittedName>
        <fullName evidence="4">Thioredoxin reductase</fullName>
    </submittedName>
</protein>
<dbReference type="PRINTS" id="PR00368">
    <property type="entry name" value="FADPNR"/>
</dbReference>
<evidence type="ECO:0000256" key="2">
    <source>
        <dbReference type="ARBA" id="ARBA00023002"/>
    </source>
</evidence>
<dbReference type="SUPFAM" id="SSF51905">
    <property type="entry name" value="FAD/NAD(P)-binding domain"/>
    <property type="match status" value="1"/>
</dbReference>